<dbReference type="InterPro" id="IPR004860">
    <property type="entry name" value="LAGLIDADG_dom"/>
</dbReference>
<dbReference type="SUPFAM" id="SSF55608">
    <property type="entry name" value="Homing endonucleases"/>
    <property type="match status" value="1"/>
</dbReference>
<dbReference type="GeneID" id="11541836"/>
<keyword evidence="2" id="KW-0150">Chloroplast</keyword>
<name>C9D8Q8_DUNSA</name>
<accession>C9D8Q8</accession>
<organism evidence="2">
    <name type="scientific">Dunaliella salina</name>
    <name type="common">Green alga</name>
    <name type="synonym">Protococcus salinus</name>
    <dbReference type="NCBI Taxonomy" id="3046"/>
    <lineage>
        <taxon>Eukaryota</taxon>
        <taxon>Viridiplantae</taxon>
        <taxon>Chlorophyta</taxon>
        <taxon>core chlorophytes</taxon>
        <taxon>Chlorophyceae</taxon>
        <taxon>CS clade</taxon>
        <taxon>Chlamydomonadales</taxon>
        <taxon>Dunaliellaceae</taxon>
        <taxon>Dunaliella</taxon>
    </lineage>
</organism>
<dbReference type="EMBL" id="GQ250046">
    <property type="protein sequence ID" value="ACS95111.1"/>
    <property type="molecule type" value="Genomic_DNA"/>
</dbReference>
<keyword evidence="2" id="KW-0378">Hydrolase</keyword>
<evidence type="ECO:0000259" key="1">
    <source>
        <dbReference type="Pfam" id="PF03161"/>
    </source>
</evidence>
<gene>
    <name evidence="2" type="primary">orf231</name>
</gene>
<dbReference type="RefSeq" id="YP_005089809.1">
    <property type="nucleotide sequence ID" value="NC_016732.1"/>
</dbReference>
<dbReference type="GeneID" id="11541780"/>
<dbReference type="RefSeq" id="YP_005089846.1">
    <property type="nucleotide sequence ID" value="NC_016732.1"/>
</dbReference>
<dbReference type="Pfam" id="PF03161">
    <property type="entry name" value="LAGLIDADG_2"/>
    <property type="match status" value="1"/>
</dbReference>
<keyword evidence="2" id="KW-0934">Plastid</keyword>
<sequence>MNKTNMNKANKSFPAKRKNVKITREIRDIIHGYVMSDGYLREGQLTVEQNSESSAFVEWLYSKLEHLTTRNGIKDVQRFDKRTNTTTYSKRFFTRRLLKGFNKMWYKASGIHKKTGKPKYVKTVPKSLGCFFSKTFITVWYAGDGTKIIGSRGAKIEATCFNEEQKLLIKELFKSKYDINIHINKAGLSKTGTQQWTFNINSEDYDKFHNIITEIDLRPRPKLFPNKLCY</sequence>
<reference evidence="2" key="1">
    <citation type="journal article" date="2010" name="BMC Plant Biol.">
        <title>The Dunaliella salina organelle genomes: large sequences, inflated with intronic and intergenic DNA.</title>
        <authorList>
            <person name="Smith D.R."/>
            <person name="Lee R.W."/>
            <person name="Cushman J.C."/>
            <person name="Magnuson J.K."/>
            <person name="Tran D."/>
            <person name="Polle J.E."/>
        </authorList>
    </citation>
    <scope>NUCLEOTIDE SEQUENCE</scope>
    <source>
        <strain evidence="2">CCAP 19/18</strain>
    </source>
</reference>
<dbReference type="InterPro" id="IPR027434">
    <property type="entry name" value="Homing_endonucl"/>
</dbReference>
<evidence type="ECO:0000313" key="2">
    <source>
        <dbReference type="EMBL" id="ACS95072.1"/>
    </source>
</evidence>
<keyword evidence="2" id="KW-0255">Endonuclease</keyword>
<keyword evidence="2" id="KW-0540">Nuclease</keyword>
<dbReference type="AlphaFoldDB" id="C9D8Q8"/>
<dbReference type="GO" id="GO:0004519">
    <property type="term" value="F:endonuclease activity"/>
    <property type="evidence" value="ECO:0007669"/>
    <property type="project" value="UniProtKB-KW"/>
</dbReference>
<proteinExistence type="predicted"/>
<geneLocation type="chloroplast" evidence="2"/>
<feature type="domain" description="Homing endonuclease LAGLIDADG" evidence="1">
    <location>
        <begin position="27"/>
        <end position="208"/>
    </location>
</feature>
<protein>
    <submittedName>
        <fullName evidence="2">LAGLIDADG homing endonuclease</fullName>
    </submittedName>
</protein>
<dbReference type="EMBL" id="GQ250046">
    <property type="protein sequence ID" value="ACS95072.1"/>
    <property type="molecule type" value="Genomic_DNA"/>
</dbReference>
<dbReference type="Gene3D" id="3.10.28.10">
    <property type="entry name" value="Homing endonucleases"/>
    <property type="match status" value="2"/>
</dbReference>